<reference evidence="7" key="1">
    <citation type="journal article" date="2021" name="Proc. Natl. Acad. Sci. U.S.A.">
        <title>A Catalog of Tens of Thousands of Viruses from Human Metagenomes Reveals Hidden Associations with Chronic Diseases.</title>
        <authorList>
            <person name="Tisza M.J."/>
            <person name="Buck C.B."/>
        </authorList>
    </citation>
    <scope>NUCLEOTIDE SEQUENCE</scope>
    <source>
        <strain evidence="7">CtgN495</strain>
    </source>
</reference>
<dbReference type="InterPro" id="IPR012833">
    <property type="entry name" value="NrdD"/>
</dbReference>
<keyword evidence="2 5" id="KW-0547">Nucleotide-binding</keyword>
<dbReference type="Gene3D" id="3.40.1440.10">
    <property type="entry name" value="GIY-YIG endonuclease"/>
    <property type="match status" value="1"/>
</dbReference>
<dbReference type="GO" id="GO:0004748">
    <property type="term" value="F:ribonucleoside-diphosphate reductase activity, thioredoxin disulfide as acceptor"/>
    <property type="evidence" value="ECO:0007669"/>
    <property type="project" value="TreeGrafter"/>
</dbReference>
<sequence length="1041" mass="119089">MRIIKRSGVEEDFNSAKIISALNRANAEVEGDDKLFQYDVEGIARAIEQEAKTCDKPLNVEEIQDMVEDSIMSLGKYALARKYIKYRQVHSMSRDKYDDLMKAVADKLLGRKIDNQNANVDEHSFGGRMGEANDVVCRQFALDFLVSEKAKKNHIDNRVYIHDLNSYAVGNHNCLSVPFDDLLANGFIVKQTDVRPAGSLNTAFQLVAVIFQLQSLQQFGGVSATHLDWTMVPYVRKSFYKHFIKGVKYIENFRGKGLDIYNKEMSIDDKAYHHFPKAYQYAMDMIKEECYQAVEGMYHNLNTLQSRSGNQLPFTSINYGTCTLPEGRMVTKAVLDLSIEGLGKLNRTSIFPCGIFQCMKGVNRHPGDTNYDLFRLALKSTSLRLYPNYCNVDWSGNAGYDINDPRTYFSTMGALGGDEHLYVKIKDGDPIDIRISDLYDLAKNNYTISGRPCQIVFSSRPLNLPGSTKHVQDHSFKNCNPLPGVYKITYLPQDVSYIGSSRNMRQRWNEHKVEIRTKGGPDCGMKFSDPDISNYLFEVLEYTEDYKEAEKKYIMTVPNINVRGTAKRYYKIKSRKYPRIYEKPVFRFDLSVDQNIIDLKDFDIKVLDRGNKWVKVNHIFKNDKLNTPQMMHIIYDQFGKLFDLSVTEDHPLWDGSRFRRADTFIPGDRLYRADGLELSVIDVCWHWEAVDSYDIGTETGSFIGSDIIMHNCRTANGYDINGLGQLKDGRGNICPTTIILPTLAMEAKQKIARLAYLSNSSESEYDLKSEFLSILDEAISDARDSLIERYKWICSQSPDSAKFMYENNLMAGYVPEEGIESALKHGTLAIGQIGLAEALQILLGCDHTTREGMEFAQEIEYLFNKRCKEFKEGYHLNFGVYYTPAENLCYTAMKKFKEKYGVIKDVSDKEFFTNSIHVPVWKHLDPFEKIDIESKLTGYSNAGCITYVELGSSCKHNLDALETLVNYAMDKDIPYFAINVPNDQCMECGYCDEMNDTCPKCGSKDIKRLRRVTGYLTNDYKTSFNKGKQQEVEMRVKHDSF</sequence>
<name>A0A8S5UCE7_9CAUD</name>
<keyword evidence="4" id="KW-0460">Magnesium</keyword>
<dbReference type="Pfam" id="PF01541">
    <property type="entry name" value="GIY-YIG"/>
    <property type="match status" value="1"/>
</dbReference>
<evidence type="ECO:0000256" key="1">
    <source>
        <dbReference type="ARBA" id="ARBA00001946"/>
    </source>
</evidence>
<evidence type="ECO:0000256" key="5">
    <source>
        <dbReference type="PROSITE-ProRule" id="PRU00492"/>
    </source>
</evidence>
<dbReference type="InterPro" id="IPR000305">
    <property type="entry name" value="GIY-YIG_endonuc"/>
</dbReference>
<feature type="domain" description="ATP-cone" evidence="6">
    <location>
        <begin position="1"/>
        <end position="94"/>
    </location>
</feature>
<evidence type="ECO:0000259" key="6">
    <source>
        <dbReference type="PROSITE" id="PS51161"/>
    </source>
</evidence>
<dbReference type="SUPFAM" id="SSF51998">
    <property type="entry name" value="PFL-like glycyl radical enzymes"/>
    <property type="match status" value="2"/>
</dbReference>
<accession>A0A8S5UCE7</accession>
<dbReference type="InterPro" id="IPR030934">
    <property type="entry name" value="Intein_C"/>
</dbReference>
<dbReference type="Pfam" id="PF13597">
    <property type="entry name" value="NRDD"/>
    <property type="match status" value="2"/>
</dbReference>
<evidence type="ECO:0000256" key="2">
    <source>
        <dbReference type="ARBA" id="ARBA00022741"/>
    </source>
</evidence>
<dbReference type="PROSITE" id="PS51161">
    <property type="entry name" value="ATP_CONE"/>
    <property type="match status" value="1"/>
</dbReference>
<evidence type="ECO:0000313" key="7">
    <source>
        <dbReference type="EMBL" id="DAF92074.1"/>
    </source>
</evidence>
<dbReference type="SUPFAM" id="SSF51294">
    <property type="entry name" value="Hedgehog/intein (Hint) domain"/>
    <property type="match status" value="1"/>
</dbReference>
<comment type="cofactor">
    <cofactor evidence="1">
        <name>Mg(2+)</name>
        <dbReference type="ChEBI" id="CHEBI:18420"/>
    </cofactor>
</comment>
<dbReference type="PROSITE" id="PS50818">
    <property type="entry name" value="INTEIN_C_TER"/>
    <property type="match status" value="1"/>
</dbReference>
<evidence type="ECO:0000256" key="4">
    <source>
        <dbReference type="ARBA" id="ARBA00022842"/>
    </source>
</evidence>
<dbReference type="PANTHER" id="PTHR21075:SF0">
    <property type="entry name" value="ANAEROBIC RIBONUCLEOSIDE-TRIPHOSPHATE REDUCTASE"/>
    <property type="match status" value="1"/>
</dbReference>
<dbReference type="GO" id="GO:0005524">
    <property type="term" value="F:ATP binding"/>
    <property type="evidence" value="ECO:0007669"/>
    <property type="project" value="UniProtKB-UniRule"/>
</dbReference>
<organism evidence="7">
    <name type="scientific">Siphoviridae sp. ctgN495</name>
    <dbReference type="NCBI Taxonomy" id="2825608"/>
    <lineage>
        <taxon>Viruses</taxon>
        <taxon>Duplodnaviria</taxon>
        <taxon>Heunggongvirae</taxon>
        <taxon>Uroviricota</taxon>
        <taxon>Caudoviricetes</taxon>
    </lineage>
</organism>
<dbReference type="GO" id="GO:0009265">
    <property type="term" value="P:2'-deoxyribonucleotide biosynthetic process"/>
    <property type="evidence" value="ECO:0007669"/>
    <property type="project" value="TreeGrafter"/>
</dbReference>
<dbReference type="SUPFAM" id="SSF82771">
    <property type="entry name" value="GIY-YIG endonuclease"/>
    <property type="match status" value="1"/>
</dbReference>
<dbReference type="EMBL" id="BK016063">
    <property type="protein sequence ID" value="DAF92074.1"/>
    <property type="molecule type" value="Genomic_DNA"/>
</dbReference>
<evidence type="ECO:0000256" key="3">
    <source>
        <dbReference type="ARBA" id="ARBA00022840"/>
    </source>
</evidence>
<protein>
    <submittedName>
        <fullName evidence="7">Anaerobic ribonucleoside triphosphate reductase</fullName>
    </submittedName>
</protein>
<dbReference type="PANTHER" id="PTHR21075">
    <property type="entry name" value="ANAEROBIC RIBONUCLEOSIDE-TRIPHOSPHATE REDUCTASE"/>
    <property type="match status" value="1"/>
</dbReference>
<dbReference type="InterPro" id="IPR035901">
    <property type="entry name" value="GIY-YIG_endonuc_sf"/>
</dbReference>
<dbReference type="Gene3D" id="3.20.70.20">
    <property type="match status" value="2"/>
</dbReference>
<dbReference type="InterPro" id="IPR005144">
    <property type="entry name" value="ATP-cone_dom"/>
</dbReference>
<dbReference type="GO" id="GO:0008998">
    <property type="term" value="F:ribonucleoside-triphosphate reductase (thioredoxin) activity"/>
    <property type="evidence" value="ECO:0007669"/>
    <property type="project" value="InterPro"/>
</dbReference>
<dbReference type="InterPro" id="IPR036844">
    <property type="entry name" value="Hint_dom_sf"/>
</dbReference>
<dbReference type="Pfam" id="PF03477">
    <property type="entry name" value="ATP-cone"/>
    <property type="match status" value="1"/>
</dbReference>
<keyword evidence="3 5" id="KW-0067">ATP-binding</keyword>
<proteinExistence type="predicted"/>
<dbReference type="GO" id="GO:0006260">
    <property type="term" value="P:DNA replication"/>
    <property type="evidence" value="ECO:0007669"/>
    <property type="project" value="InterPro"/>
</dbReference>